<name>A0A426X3K4_ENSVE</name>
<sequence length="79" mass="9374">MSAQYVRLGLTRIRKFVRINFRKEKGVELRESLRSCTPGFTWVNNVDHTCDRSRSWNEMEANMTVCAAVALSYYRYDFK</sequence>
<gene>
    <name evidence="1" type="ORF">B296_00040071</name>
</gene>
<accession>A0A426X3K4</accession>
<organism evidence="1 2">
    <name type="scientific">Ensete ventricosum</name>
    <name type="common">Abyssinian banana</name>
    <name type="synonym">Musa ensete</name>
    <dbReference type="NCBI Taxonomy" id="4639"/>
    <lineage>
        <taxon>Eukaryota</taxon>
        <taxon>Viridiplantae</taxon>
        <taxon>Streptophyta</taxon>
        <taxon>Embryophyta</taxon>
        <taxon>Tracheophyta</taxon>
        <taxon>Spermatophyta</taxon>
        <taxon>Magnoliopsida</taxon>
        <taxon>Liliopsida</taxon>
        <taxon>Zingiberales</taxon>
        <taxon>Musaceae</taxon>
        <taxon>Ensete</taxon>
    </lineage>
</organism>
<protein>
    <submittedName>
        <fullName evidence="1">Uncharacterized protein</fullName>
    </submittedName>
</protein>
<evidence type="ECO:0000313" key="2">
    <source>
        <dbReference type="Proteomes" id="UP000287651"/>
    </source>
</evidence>
<dbReference type="AlphaFoldDB" id="A0A426X3K4"/>
<evidence type="ECO:0000313" key="1">
    <source>
        <dbReference type="EMBL" id="RRT34053.1"/>
    </source>
</evidence>
<dbReference type="Proteomes" id="UP000287651">
    <property type="component" value="Unassembled WGS sequence"/>
</dbReference>
<dbReference type="EMBL" id="AMZH03027662">
    <property type="protein sequence ID" value="RRT34053.1"/>
    <property type="molecule type" value="Genomic_DNA"/>
</dbReference>
<reference evidence="1 2" key="1">
    <citation type="journal article" date="2014" name="Agronomy (Basel)">
        <title>A Draft Genome Sequence for Ensete ventricosum, the Drought-Tolerant Tree Against Hunger.</title>
        <authorList>
            <person name="Harrison J."/>
            <person name="Moore K.A."/>
            <person name="Paszkiewicz K."/>
            <person name="Jones T."/>
            <person name="Grant M."/>
            <person name="Ambacheew D."/>
            <person name="Muzemil S."/>
            <person name="Studholme D.J."/>
        </authorList>
    </citation>
    <scope>NUCLEOTIDE SEQUENCE [LARGE SCALE GENOMIC DNA]</scope>
</reference>
<comment type="caution">
    <text evidence="1">The sequence shown here is derived from an EMBL/GenBank/DDBJ whole genome shotgun (WGS) entry which is preliminary data.</text>
</comment>
<proteinExistence type="predicted"/>